<comment type="caution">
    <text evidence="1">The sequence shown here is derived from an EMBL/GenBank/DDBJ whole genome shotgun (WGS) entry which is preliminary data.</text>
</comment>
<dbReference type="AlphaFoldDB" id="A0A327KP82"/>
<name>A0A327KP82_9BRAD</name>
<sequence length="150" mass="16506">MSGPVSSILPTAADCLKAITLAEAEKASEAMRLKAHEDAEKTALLDKFTKPSGVDDEERLQRAAAIVNRAVANGLAEVQVIRFPNQLCTDRGRAINNQEPGWEATLTGLPKELYDFWDRHMRPRGYRIKAQVVEFPNGMPGDIGLSLCWG</sequence>
<dbReference type="Proteomes" id="UP000249130">
    <property type="component" value="Unassembled WGS sequence"/>
</dbReference>
<protein>
    <submittedName>
        <fullName evidence="1">Uncharacterized protein</fullName>
    </submittedName>
</protein>
<dbReference type="OrthoDB" id="7871683at2"/>
<gene>
    <name evidence="1" type="ORF">CH341_25830</name>
</gene>
<reference evidence="1 2" key="1">
    <citation type="submission" date="2017-07" db="EMBL/GenBank/DDBJ databases">
        <title>Draft Genome Sequences of Select Purple Nonsulfur Bacteria.</title>
        <authorList>
            <person name="Lasarre B."/>
            <person name="Mckinlay J.B."/>
        </authorList>
    </citation>
    <scope>NUCLEOTIDE SEQUENCE [LARGE SCALE GENOMIC DNA]</scope>
    <source>
        <strain evidence="1 2">DSM 5909</strain>
    </source>
</reference>
<evidence type="ECO:0000313" key="2">
    <source>
        <dbReference type="Proteomes" id="UP000249130"/>
    </source>
</evidence>
<accession>A0A327KP82</accession>
<keyword evidence="2" id="KW-1185">Reference proteome</keyword>
<organism evidence="1 2">
    <name type="scientific">Rhodoplanes roseus</name>
    <dbReference type="NCBI Taxonomy" id="29409"/>
    <lineage>
        <taxon>Bacteria</taxon>
        <taxon>Pseudomonadati</taxon>
        <taxon>Pseudomonadota</taxon>
        <taxon>Alphaproteobacteria</taxon>
        <taxon>Hyphomicrobiales</taxon>
        <taxon>Nitrobacteraceae</taxon>
        <taxon>Rhodoplanes</taxon>
    </lineage>
</organism>
<dbReference type="EMBL" id="NPEX01000289">
    <property type="protein sequence ID" value="RAI39433.1"/>
    <property type="molecule type" value="Genomic_DNA"/>
</dbReference>
<dbReference type="RefSeq" id="WP_111421871.1">
    <property type="nucleotide sequence ID" value="NZ_NPEX01000289.1"/>
</dbReference>
<evidence type="ECO:0000313" key="1">
    <source>
        <dbReference type="EMBL" id="RAI39433.1"/>
    </source>
</evidence>
<proteinExistence type="predicted"/>